<feature type="region of interest" description="Disordered" evidence="1">
    <location>
        <begin position="123"/>
        <end position="243"/>
    </location>
</feature>
<feature type="compositionally biased region" description="Polar residues" evidence="1">
    <location>
        <begin position="218"/>
        <end position="243"/>
    </location>
</feature>
<evidence type="ECO:0000313" key="3">
    <source>
        <dbReference type="EMBL" id="KAB8302467.1"/>
    </source>
</evidence>
<evidence type="ECO:0000256" key="2">
    <source>
        <dbReference type="SAM" id="SignalP"/>
    </source>
</evidence>
<organism evidence="3 4">
    <name type="scientific">Monilinia laxa</name>
    <name type="common">Brown rot fungus</name>
    <name type="synonym">Sclerotinia laxa</name>
    <dbReference type="NCBI Taxonomy" id="61186"/>
    <lineage>
        <taxon>Eukaryota</taxon>
        <taxon>Fungi</taxon>
        <taxon>Dikarya</taxon>
        <taxon>Ascomycota</taxon>
        <taxon>Pezizomycotina</taxon>
        <taxon>Leotiomycetes</taxon>
        <taxon>Helotiales</taxon>
        <taxon>Sclerotiniaceae</taxon>
        <taxon>Monilinia</taxon>
    </lineage>
</organism>
<feature type="compositionally biased region" description="Low complexity" evidence="1">
    <location>
        <begin position="133"/>
        <end position="152"/>
    </location>
</feature>
<proteinExistence type="predicted"/>
<keyword evidence="4" id="KW-1185">Reference proteome</keyword>
<dbReference type="EMBL" id="VIGI01000003">
    <property type="protein sequence ID" value="KAB8302467.1"/>
    <property type="molecule type" value="Genomic_DNA"/>
</dbReference>
<protein>
    <submittedName>
        <fullName evidence="3">Uncharacterized protein</fullName>
    </submittedName>
</protein>
<feature type="signal peptide" evidence="2">
    <location>
        <begin position="1"/>
        <end position="23"/>
    </location>
</feature>
<evidence type="ECO:0000313" key="4">
    <source>
        <dbReference type="Proteomes" id="UP000326757"/>
    </source>
</evidence>
<sequence length="369" mass="38076">MKPPYSTIFSTLLLLYTTHSTNAKTNFTTHSTEIHALHHNKALHLNKRDFLTCEQTYGGGSIPCGGGDSKYCYDPTIGESCCMQDYGYCGIGDVCAPIEGYCCHENENTQICMLRLGITQNDNGTPDSDPKGSSSSITSASSSLSASQSQSESESKSEINTEANQDEKSPDSDSDSENSDIDTHSSPPISMLMNAANSGPSSDADAGPGKEPDDENPTTDTAPNSTSGTQPTGNRNPKLVTTSPSLEIAVVSNTVSDTDPRPGYSDIVSALKISTVVLSAASLGAGSAGVEMSVGAWESSAGAPTSAAIQSKSLPGGFIASAPTAGINGSFTGGTLRTGMGRGLGLGLERGMSRGWVVLGVCFVAWGVL</sequence>
<gene>
    <name evidence="3" type="ORF">EYC80_005873</name>
</gene>
<evidence type="ECO:0000256" key="1">
    <source>
        <dbReference type="SAM" id="MobiDB-lite"/>
    </source>
</evidence>
<dbReference type="Proteomes" id="UP000326757">
    <property type="component" value="Unassembled WGS sequence"/>
</dbReference>
<keyword evidence="2" id="KW-0732">Signal</keyword>
<dbReference type="OrthoDB" id="5409186at2759"/>
<name>A0A5N6KFK4_MONLA</name>
<feature type="compositionally biased region" description="Basic and acidic residues" evidence="1">
    <location>
        <begin position="153"/>
        <end position="171"/>
    </location>
</feature>
<reference evidence="3 4" key="1">
    <citation type="submission" date="2019-06" db="EMBL/GenBank/DDBJ databases">
        <title>Genome Sequence of the Brown Rot Fungal Pathogen Monilinia laxa.</title>
        <authorList>
            <person name="De Miccolis Angelini R.M."/>
            <person name="Landi L."/>
            <person name="Abate D."/>
            <person name="Pollastro S."/>
            <person name="Romanazzi G."/>
            <person name="Faretra F."/>
        </authorList>
    </citation>
    <scope>NUCLEOTIDE SEQUENCE [LARGE SCALE GENOMIC DNA]</scope>
    <source>
        <strain evidence="3 4">Mlax316</strain>
    </source>
</reference>
<dbReference type="AlphaFoldDB" id="A0A5N6KFK4"/>
<comment type="caution">
    <text evidence="3">The sequence shown here is derived from an EMBL/GenBank/DDBJ whole genome shotgun (WGS) entry which is preliminary data.</text>
</comment>
<accession>A0A5N6KFK4</accession>
<feature type="chain" id="PRO_5025070245" evidence="2">
    <location>
        <begin position="24"/>
        <end position="369"/>
    </location>
</feature>